<sequence length="149" mass="16701">MNAVDLSTRNRDFTSGETARYPDERQRAGYLALGFLLSGAALVGLQVWLMPSALFGFCALLCFIQLSSRALHWLESNRIARRTLSLWRRLGAFPRLFRLSVLALIVMLCIVALALGSRLFWHFEMAINVLLCAGLLLFVGPQQRVEACV</sequence>
<proteinExistence type="predicted"/>
<dbReference type="AlphaFoldDB" id="A0A1J6HIY8"/>
<keyword evidence="1" id="KW-0812">Transmembrane</keyword>
<organism evidence="2 3">
    <name type="scientific">Brucella cytisi</name>
    <dbReference type="NCBI Taxonomy" id="407152"/>
    <lineage>
        <taxon>Bacteria</taxon>
        <taxon>Pseudomonadati</taxon>
        <taxon>Pseudomonadota</taxon>
        <taxon>Alphaproteobacteria</taxon>
        <taxon>Hyphomicrobiales</taxon>
        <taxon>Brucellaceae</taxon>
        <taxon>Brucella/Ochrobactrum group</taxon>
        <taxon>Brucella</taxon>
    </lineage>
</organism>
<dbReference type="EMBL" id="MOEC01000017">
    <property type="protein sequence ID" value="OIS92347.1"/>
    <property type="molecule type" value="Genomic_DNA"/>
</dbReference>
<feature type="transmembrane region" description="Helical" evidence="1">
    <location>
        <begin position="121"/>
        <end position="139"/>
    </location>
</feature>
<reference evidence="2 3" key="1">
    <citation type="submission" date="2016-10" db="EMBL/GenBank/DDBJ databases">
        <title>The Draft Genome Sequence of the Potato Rhizosphere Bacteria Ochrobactrum sp. IPA7.2.</title>
        <authorList>
            <person name="Gogoleva N.E."/>
            <person name="Khlopko Y.A."/>
            <person name="Burygin G.L."/>
            <person name="Plotnikov A.O."/>
        </authorList>
    </citation>
    <scope>NUCLEOTIDE SEQUENCE [LARGE SCALE GENOMIC DNA]</scope>
    <source>
        <strain evidence="2 3">IPA7.2</strain>
    </source>
</reference>
<feature type="transmembrane region" description="Helical" evidence="1">
    <location>
        <begin position="28"/>
        <end position="48"/>
    </location>
</feature>
<keyword evidence="3" id="KW-1185">Reference proteome</keyword>
<keyword evidence="1" id="KW-1133">Transmembrane helix</keyword>
<dbReference type="OrthoDB" id="8454627at2"/>
<dbReference type="Proteomes" id="UP000182985">
    <property type="component" value="Unassembled WGS sequence"/>
</dbReference>
<evidence type="ECO:0000313" key="2">
    <source>
        <dbReference type="EMBL" id="OIS92347.1"/>
    </source>
</evidence>
<feature type="transmembrane region" description="Helical" evidence="1">
    <location>
        <begin position="95"/>
        <end position="115"/>
    </location>
</feature>
<dbReference type="InterPro" id="IPR007401">
    <property type="entry name" value="DUF454"/>
</dbReference>
<feature type="transmembrane region" description="Helical" evidence="1">
    <location>
        <begin position="54"/>
        <end position="74"/>
    </location>
</feature>
<dbReference type="RefSeq" id="WP_071632706.1">
    <property type="nucleotide sequence ID" value="NZ_JBCAUP010000018.1"/>
</dbReference>
<dbReference type="Pfam" id="PF04304">
    <property type="entry name" value="DUF454"/>
    <property type="match status" value="1"/>
</dbReference>
<comment type="caution">
    <text evidence="2">The sequence shown here is derived from an EMBL/GenBank/DDBJ whole genome shotgun (WGS) entry which is preliminary data.</text>
</comment>
<protein>
    <submittedName>
        <fullName evidence="2">DUF454 domain-containing protein</fullName>
    </submittedName>
</protein>
<evidence type="ECO:0000256" key="1">
    <source>
        <dbReference type="SAM" id="Phobius"/>
    </source>
</evidence>
<accession>A0A1J6HIY8</accession>
<gene>
    <name evidence="2" type="ORF">BLA27_16715</name>
</gene>
<evidence type="ECO:0000313" key="3">
    <source>
        <dbReference type="Proteomes" id="UP000182985"/>
    </source>
</evidence>
<keyword evidence="1" id="KW-0472">Membrane</keyword>
<name>A0A1J6HIY8_9HYPH</name>